<proteinExistence type="predicted"/>
<gene>
    <name evidence="1" type="ORF">BZK31_07235</name>
</gene>
<accession>A0A1X0N896</accession>
<organism evidence="1 2">
    <name type="scientific">Pseudomonas floridensis</name>
    <dbReference type="NCBI Taxonomy" id="1958950"/>
    <lineage>
        <taxon>Bacteria</taxon>
        <taxon>Pseudomonadati</taxon>
        <taxon>Pseudomonadota</taxon>
        <taxon>Gammaproteobacteria</taxon>
        <taxon>Pseudomonadales</taxon>
        <taxon>Pseudomonadaceae</taxon>
        <taxon>Pseudomonas</taxon>
    </lineage>
</organism>
<name>A0A1X0N896_9PSED</name>
<evidence type="ECO:0000313" key="2">
    <source>
        <dbReference type="Proteomes" id="UP000192815"/>
    </source>
</evidence>
<keyword evidence="2" id="KW-1185">Reference proteome</keyword>
<reference evidence="2" key="1">
    <citation type="submission" date="2017-02" db="EMBL/GenBank/DDBJ databases">
        <title>Pseudomonas floridae sp. nov., a novel pathogenic bacterial species isolated from tomato.</title>
        <authorList>
            <person name="Timilsina S."/>
            <person name="Vallad G.E."/>
            <person name="Jones J.B."/>
        </authorList>
    </citation>
    <scope>NUCLEOTIDE SEQUENCE [LARGE SCALE GENOMIC DNA]</scope>
    <source>
        <strain evidence="2">GEV388</strain>
    </source>
</reference>
<sequence>MSRRKPTQRDLDLLAMPSIASQLPVRFDNKTVWHELVGECSGCNQAIPDEHLRGTVTRPSQRCFTIEASGYCAECKSITRFLLRFHDDLTASGPMNGVWQTWELKRKGVFSRLFQLLNPTR</sequence>
<evidence type="ECO:0000313" key="1">
    <source>
        <dbReference type="EMBL" id="ORC60104.1"/>
    </source>
</evidence>
<dbReference type="Proteomes" id="UP000192815">
    <property type="component" value="Unassembled WGS sequence"/>
</dbReference>
<dbReference type="STRING" id="1958950.BZK31_07235"/>
<protein>
    <submittedName>
        <fullName evidence="1">Uncharacterized protein</fullName>
    </submittedName>
</protein>
<comment type="caution">
    <text evidence="1">The sequence shown here is derived from an EMBL/GenBank/DDBJ whole genome shotgun (WGS) entry which is preliminary data.</text>
</comment>
<dbReference type="AlphaFoldDB" id="A0A1X0N896"/>
<dbReference type="EMBL" id="MUIO01000021">
    <property type="protein sequence ID" value="ORC60104.1"/>
    <property type="molecule type" value="Genomic_DNA"/>
</dbReference>